<dbReference type="InterPro" id="IPR013128">
    <property type="entry name" value="Peptidase_C1A"/>
</dbReference>
<protein>
    <recommendedName>
        <fullName evidence="9">Cysteine protease</fullName>
    </recommendedName>
</protein>
<evidence type="ECO:0000256" key="1">
    <source>
        <dbReference type="ARBA" id="ARBA00008455"/>
    </source>
</evidence>
<feature type="region of interest" description="Disordered" evidence="3">
    <location>
        <begin position="126"/>
        <end position="151"/>
    </location>
</feature>
<dbReference type="GO" id="GO:0008234">
    <property type="term" value="F:cysteine-type peptidase activity"/>
    <property type="evidence" value="ECO:0007669"/>
    <property type="project" value="InterPro"/>
</dbReference>
<reference evidence="7 8" key="1">
    <citation type="submission" date="2024-01" db="EMBL/GenBank/DDBJ databases">
        <title>Genome assemblies of Stephania.</title>
        <authorList>
            <person name="Yang L."/>
        </authorList>
    </citation>
    <scope>NUCLEOTIDE SEQUENCE [LARGE SCALE GENOMIC DNA]</scope>
    <source>
        <strain evidence="7">JXDWG</strain>
        <tissue evidence="7">Leaf</tissue>
    </source>
</reference>
<dbReference type="SUPFAM" id="SSF54001">
    <property type="entry name" value="Cysteine proteinases"/>
    <property type="match status" value="1"/>
</dbReference>
<dbReference type="AlphaFoldDB" id="A0AAP0IQT0"/>
<accession>A0AAP0IQT0</accession>
<evidence type="ECO:0000313" key="7">
    <source>
        <dbReference type="EMBL" id="KAK9119991.1"/>
    </source>
</evidence>
<dbReference type="Pfam" id="PF08246">
    <property type="entry name" value="Inhibitor_I29"/>
    <property type="match status" value="1"/>
</dbReference>
<keyword evidence="2" id="KW-1015">Disulfide bond</keyword>
<sequence length="309" mass="34284">MAMNHFIISTLTCLLVLIPTSAAPHRERHVEVTDDDVESEQSLIALYKKWLSVYRTQDEYFGSTDYDWEGENTLFKRYSIFKNNVMFIHAANKRGNVTYTLGLNKFADLSNEDFRATYTRPFQNKGVRKERGVTTQSLSGENGSQSLPSAVDWRKSEAVTGKDAPLVVIDGYEDVPANNEDALMKAVSHQPVSVAIEAGGLYFQFYSKGVFSGSCGTDLDHGVAIVGYGKTSEGDKHWIVKNSWGTDWGDGGYIKMKRTNGEGLCGINKLASFPVKVSTNPSLEESDSLINLHLGRKSRQSSINMAKIK</sequence>
<evidence type="ECO:0000313" key="8">
    <source>
        <dbReference type="Proteomes" id="UP001419268"/>
    </source>
</evidence>
<dbReference type="GO" id="GO:0006508">
    <property type="term" value="P:proteolysis"/>
    <property type="evidence" value="ECO:0007669"/>
    <property type="project" value="InterPro"/>
</dbReference>
<dbReference type="Gene3D" id="3.90.70.10">
    <property type="entry name" value="Cysteine proteinases"/>
    <property type="match status" value="2"/>
</dbReference>
<evidence type="ECO:0000256" key="2">
    <source>
        <dbReference type="ARBA" id="ARBA00023157"/>
    </source>
</evidence>
<feature type="chain" id="PRO_5042985923" description="Cysteine protease" evidence="4">
    <location>
        <begin position="23"/>
        <end position="309"/>
    </location>
</feature>
<dbReference type="PROSITE" id="PS00639">
    <property type="entry name" value="THIOL_PROTEASE_HIS"/>
    <property type="match status" value="1"/>
</dbReference>
<proteinExistence type="inferred from homology"/>
<feature type="compositionally biased region" description="Polar residues" evidence="3">
    <location>
        <begin position="133"/>
        <end position="148"/>
    </location>
</feature>
<dbReference type="InterPro" id="IPR000668">
    <property type="entry name" value="Peptidase_C1A_C"/>
</dbReference>
<dbReference type="SMART" id="SM00848">
    <property type="entry name" value="Inhibitor_I29"/>
    <property type="match status" value="1"/>
</dbReference>
<dbReference type="PROSITE" id="PS00640">
    <property type="entry name" value="THIOL_PROTEASE_ASN"/>
    <property type="match status" value="1"/>
</dbReference>
<feature type="signal peptide" evidence="4">
    <location>
        <begin position="1"/>
        <end position="22"/>
    </location>
</feature>
<dbReference type="InterPro" id="IPR039417">
    <property type="entry name" value="Peptidase_C1A_papain-like"/>
</dbReference>
<evidence type="ECO:0000256" key="3">
    <source>
        <dbReference type="SAM" id="MobiDB-lite"/>
    </source>
</evidence>
<dbReference type="Pfam" id="PF00112">
    <property type="entry name" value="Peptidase_C1"/>
    <property type="match status" value="1"/>
</dbReference>
<comment type="caution">
    <text evidence="7">The sequence shown here is derived from an EMBL/GenBank/DDBJ whole genome shotgun (WGS) entry which is preliminary data.</text>
</comment>
<feature type="domain" description="Peptidase C1A papain C-terminal" evidence="5">
    <location>
        <begin position="103"/>
        <end position="275"/>
    </location>
</feature>
<keyword evidence="4" id="KW-0732">Signal</keyword>
<keyword evidence="8" id="KW-1185">Reference proteome</keyword>
<evidence type="ECO:0008006" key="9">
    <source>
        <dbReference type="Google" id="ProtNLM"/>
    </source>
</evidence>
<name>A0AAP0IQT0_9MAGN</name>
<evidence type="ECO:0000259" key="5">
    <source>
        <dbReference type="SMART" id="SM00645"/>
    </source>
</evidence>
<comment type="similarity">
    <text evidence="1">Belongs to the peptidase C1 family.</text>
</comment>
<dbReference type="Proteomes" id="UP001419268">
    <property type="component" value="Unassembled WGS sequence"/>
</dbReference>
<feature type="domain" description="Cathepsin propeptide inhibitor" evidence="6">
    <location>
        <begin position="47"/>
        <end position="114"/>
    </location>
</feature>
<dbReference type="SMART" id="SM00645">
    <property type="entry name" value="Pept_C1"/>
    <property type="match status" value="1"/>
</dbReference>
<dbReference type="EMBL" id="JBBNAG010000007">
    <property type="protein sequence ID" value="KAK9119991.1"/>
    <property type="molecule type" value="Genomic_DNA"/>
</dbReference>
<evidence type="ECO:0000259" key="6">
    <source>
        <dbReference type="SMART" id="SM00848"/>
    </source>
</evidence>
<gene>
    <name evidence="7" type="ORF">Scep_018084</name>
</gene>
<dbReference type="PANTHER" id="PTHR12411">
    <property type="entry name" value="CYSTEINE PROTEASE FAMILY C1-RELATED"/>
    <property type="match status" value="1"/>
</dbReference>
<dbReference type="CDD" id="cd02248">
    <property type="entry name" value="Peptidase_C1A"/>
    <property type="match status" value="1"/>
</dbReference>
<dbReference type="InterPro" id="IPR038765">
    <property type="entry name" value="Papain-like_cys_pep_sf"/>
</dbReference>
<organism evidence="7 8">
    <name type="scientific">Stephania cephalantha</name>
    <dbReference type="NCBI Taxonomy" id="152367"/>
    <lineage>
        <taxon>Eukaryota</taxon>
        <taxon>Viridiplantae</taxon>
        <taxon>Streptophyta</taxon>
        <taxon>Embryophyta</taxon>
        <taxon>Tracheophyta</taxon>
        <taxon>Spermatophyta</taxon>
        <taxon>Magnoliopsida</taxon>
        <taxon>Ranunculales</taxon>
        <taxon>Menispermaceae</taxon>
        <taxon>Menispermoideae</taxon>
        <taxon>Cissampelideae</taxon>
        <taxon>Stephania</taxon>
    </lineage>
</organism>
<dbReference type="InterPro" id="IPR013201">
    <property type="entry name" value="Prot_inhib_I29"/>
</dbReference>
<evidence type="ECO:0000256" key="4">
    <source>
        <dbReference type="SAM" id="SignalP"/>
    </source>
</evidence>
<dbReference type="InterPro" id="IPR025661">
    <property type="entry name" value="Pept_asp_AS"/>
</dbReference>
<dbReference type="InterPro" id="IPR025660">
    <property type="entry name" value="Pept_his_AS"/>
</dbReference>